<feature type="transmembrane region" description="Helical" evidence="1">
    <location>
        <begin position="6"/>
        <end position="25"/>
    </location>
</feature>
<proteinExistence type="predicted"/>
<protein>
    <submittedName>
        <fullName evidence="2">Holin</fullName>
    </submittedName>
</protein>
<feature type="transmembrane region" description="Helical" evidence="1">
    <location>
        <begin position="62"/>
        <end position="83"/>
    </location>
</feature>
<sequence>MQEHEKTILELIVMGALIGIAKVLVGHEQLTFRLVIGRAMLGSATSMVAGIALLQIPDLPPIALLGIGSALGIIGSQYLEVLLRRKAKVIFGEK</sequence>
<name>A0A238H4Y6_9BURK</name>
<keyword evidence="1" id="KW-1133">Transmembrane helix</keyword>
<keyword evidence="1" id="KW-0472">Membrane</keyword>
<dbReference type="RefSeq" id="WP_089340564.1">
    <property type="nucleotide sequence ID" value="NZ_FXAN01000053.1"/>
</dbReference>
<dbReference type="EMBL" id="FXAN01000053">
    <property type="protein sequence ID" value="SMG00322.1"/>
    <property type="molecule type" value="Genomic_DNA"/>
</dbReference>
<dbReference type="Proteomes" id="UP000198460">
    <property type="component" value="Unassembled WGS sequence"/>
</dbReference>
<dbReference type="AlphaFoldDB" id="A0A238H4Y6"/>
<organism evidence="2 3">
    <name type="scientific">Burkholderia singularis</name>
    <dbReference type="NCBI Taxonomy" id="1503053"/>
    <lineage>
        <taxon>Bacteria</taxon>
        <taxon>Pseudomonadati</taxon>
        <taxon>Pseudomonadota</taxon>
        <taxon>Betaproteobacteria</taxon>
        <taxon>Burkholderiales</taxon>
        <taxon>Burkholderiaceae</taxon>
        <taxon>Burkholderia</taxon>
        <taxon>pseudomallei group</taxon>
    </lineage>
</organism>
<dbReference type="InterPro" id="IPR007633">
    <property type="entry name" value="Phage_P2_Holin"/>
</dbReference>
<evidence type="ECO:0000313" key="3">
    <source>
        <dbReference type="Proteomes" id="UP000198460"/>
    </source>
</evidence>
<gene>
    <name evidence="2" type="ORF">BSIN_3392</name>
</gene>
<keyword evidence="1" id="KW-0812">Transmembrane</keyword>
<dbReference type="Pfam" id="PF04550">
    <property type="entry name" value="Phage_holin_3_2"/>
    <property type="match status" value="1"/>
</dbReference>
<evidence type="ECO:0000256" key="1">
    <source>
        <dbReference type="SAM" id="Phobius"/>
    </source>
</evidence>
<evidence type="ECO:0000313" key="2">
    <source>
        <dbReference type="EMBL" id="SMG00322.1"/>
    </source>
</evidence>
<feature type="transmembrane region" description="Helical" evidence="1">
    <location>
        <begin position="37"/>
        <end position="56"/>
    </location>
</feature>
<accession>A0A238H4Y6</accession>
<reference evidence="2 3" key="1">
    <citation type="submission" date="2017-04" db="EMBL/GenBank/DDBJ databases">
        <authorList>
            <person name="Afonso C.L."/>
            <person name="Miller P.J."/>
            <person name="Scott M.A."/>
            <person name="Spackman E."/>
            <person name="Goraichik I."/>
            <person name="Dimitrov K.M."/>
            <person name="Suarez D.L."/>
            <person name="Swayne D.E."/>
        </authorList>
    </citation>
    <scope>NUCLEOTIDE SEQUENCE [LARGE SCALE GENOMIC DNA]</scope>
    <source>
        <strain evidence="2">LMG 28154</strain>
    </source>
</reference>
<dbReference type="GO" id="GO:0044660">
    <property type="term" value="P:viral release via pore formation in host cell membrane"/>
    <property type="evidence" value="ECO:0007669"/>
    <property type="project" value="InterPro"/>
</dbReference>